<dbReference type="Gene3D" id="3.40.630.30">
    <property type="match status" value="1"/>
</dbReference>
<keyword evidence="1" id="KW-0808">Transferase</keyword>
<sequence>MKTKAITLENDVVKLTPLSLENFEYLCPIAEQPKLVQYSPSAIETPVDLENYVKIALKQQEAETSIPFIIYDKRISSYAGSTRFMNINWKNKILEIGATWIGREFHGSGLNTQMKALMLQYAFTELQMEKVEFRIDERNTASRKAVEKLGCVLEGVLRKNVYLLDGFKRNTCCYGLLKEEWIDGNLKNSTLKNKI</sequence>
<gene>
    <name evidence="1" type="ORF">SAMN04487992_108179</name>
</gene>
<keyword evidence="2" id="KW-1185">Reference proteome</keyword>
<dbReference type="SUPFAM" id="SSF55729">
    <property type="entry name" value="Acyl-CoA N-acyltransferases (Nat)"/>
    <property type="match status" value="1"/>
</dbReference>
<evidence type="ECO:0000313" key="1">
    <source>
        <dbReference type="EMBL" id="SDF19274.1"/>
    </source>
</evidence>
<proteinExistence type="predicted"/>
<dbReference type="eggNOG" id="COG1670">
    <property type="taxonomic scope" value="Bacteria"/>
</dbReference>
<dbReference type="InterPro" id="IPR000182">
    <property type="entry name" value="GNAT_dom"/>
</dbReference>
<dbReference type="EMBL" id="FNBD01000008">
    <property type="protein sequence ID" value="SDF19274.1"/>
    <property type="molecule type" value="Genomic_DNA"/>
</dbReference>
<organism evidence="1 2">
    <name type="scientific">Cellulophaga baltica</name>
    <dbReference type="NCBI Taxonomy" id="76594"/>
    <lineage>
        <taxon>Bacteria</taxon>
        <taxon>Pseudomonadati</taxon>
        <taxon>Bacteroidota</taxon>
        <taxon>Flavobacteriia</taxon>
        <taxon>Flavobacteriales</taxon>
        <taxon>Flavobacteriaceae</taxon>
        <taxon>Cellulophaga</taxon>
    </lineage>
</organism>
<dbReference type="PROSITE" id="PS51186">
    <property type="entry name" value="GNAT"/>
    <property type="match status" value="1"/>
</dbReference>
<dbReference type="RefSeq" id="WP_024480578.1">
    <property type="nucleotide sequence ID" value="NZ_FNBD01000008.1"/>
</dbReference>
<evidence type="ECO:0000313" key="2">
    <source>
        <dbReference type="Proteomes" id="UP000182114"/>
    </source>
</evidence>
<reference evidence="2" key="1">
    <citation type="submission" date="2016-10" db="EMBL/GenBank/DDBJ databases">
        <authorList>
            <person name="Varghese N."/>
            <person name="Submissions S."/>
        </authorList>
    </citation>
    <scope>NUCLEOTIDE SEQUENCE [LARGE SCALE GENOMIC DNA]</scope>
    <source>
        <strain evidence="2">DSM 24729</strain>
    </source>
</reference>
<dbReference type="Proteomes" id="UP000182114">
    <property type="component" value="Unassembled WGS sequence"/>
</dbReference>
<dbReference type="InterPro" id="IPR016181">
    <property type="entry name" value="Acyl_CoA_acyltransferase"/>
</dbReference>
<accession>A0A1G7J3B2</accession>
<name>A0A1G7J3B2_9FLAO</name>
<dbReference type="PANTHER" id="PTHR43610">
    <property type="entry name" value="BLL6696 PROTEIN"/>
    <property type="match status" value="1"/>
</dbReference>
<dbReference type="PANTHER" id="PTHR43610:SF1">
    <property type="entry name" value="N-ACETYLTRANSFERASE DOMAIN-CONTAINING PROTEIN"/>
    <property type="match status" value="1"/>
</dbReference>
<protein>
    <submittedName>
        <fullName evidence="1">Protein N-acetyltransferase, RimJ/RimL family</fullName>
    </submittedName>
</protein>
<dbReference type="Pfam" id="PF13302">
    <property type="entry name" value="Acetyltransf_3"/>
    <property type="match status" value="1"/>
</dbReference>
<dbReference type="GO" id="GO:0016747">
    <property type="term" value="F:acyltransferase activity, transferring groups other than amino-acyl groups"/>
    <property type="evidence" value="ECO:0007669"/>
    <property type="project" value="InterPro"/>
</dbReference>
<dbReference type="AlphaFoldDB" id="A0A1G7J3B2"/>